<sequence>MVPAPQTVFITGCSPGGIGNALAREFHARGCKVIASARRAEALTDLQALGLETVLLDVDDEASVEAAVKAVADRTGGRLDILVNNAGTTYQMPLADIELARLRALFETNLVAVVGLTNRLLPQLMAARGLVVNISSASESLPFPFKGAYAMTKAALASYSRTLSVELAPFGVRVLNVTTAFVQSQLGKRTPPPAWPADSLYNSMRGLPQGAGSGPRMLPETYAARVVGECLKGPGWLEWGPWRFGGTRETMMLGTLSGPMWLLGFLGSNWARFFMLRKWKFSILSDVLRRDKKTV</sequence>
<feature type="transmembrane region" description="Helical" evidence="5">
    <location>
        <begin position="251"/>
        <end position="271"/>
    </location>
</feature>
<organism evidence="6 7">
    <name type="scientific">Sporothrix schenckii 1099-18</name>
    <dbReference type="NCBI Taxonomy" id="1397361"/>
    <lineage>
        <taxon>Eukaryota</taxon>
        <taxon>Fungi</taxon>
        <taxon>Dikarya</taxon>
        <taxon>Ascomycota</taxon>
        <taxon>Pezizomycotina</taxon>
        <taxon>Sordariomycetes</taxon>
        <taxon>Sordariomycetidae</taxon>
        <taxon>Ophiostomatales</taxon>
        <taxon>Ophiostomataceae</taxon>
        <taxon>Sporothrix</taxon>
    </lineage>
</organism>
<dbReference type="PROSITE" id="PS00061">
    <property type="entry name" value="ADH_SHORT"/>
    <property type="match status" value="1"/>
</dbReference>
<dbReference type="EMBL" id="AXCR01000005">
    <property type="protein sequence ID" value="KJR87547.1"/>
    <property type="molecule type" value="Genomic_DNA"/>
</dbReference>
<keyword evidence="5" id="KW-1133">Transmembrane helix</keyword>
<dbReference type="Pfam" id="PF00106">
    <property type="entry name" value="adh_short"/>
    <property type="match status" value="1"/>
</dbReference>
<dbReference type="PRINTS" id="PR00081">
    <property type="entry name" value="GDHRDH"/>
</dbReference>
<evidence type="ECO:0000313" key="6">
    <source>
        <dbReference type="EMBL" id="KJR87547.1"/>
    </source>
</evidence>
<reference evidence="6 7" key="2">
    <citation type="journal article" date="2015" name="Eukaryot. Cell">
        <title>Asexual propagation of a virulent clone complex in a human and feline outbreak of sporotrichosis.</title>
        <authorList>
            <person name="Teixeira Mde M."/>
            <person name="Rodrigues A.M."/>
            <person name="Tsui C.K."/>
            <person name="de Almeida L.G."/>
            <person name="Van Diepeningen A.D."/>
            <person name="van den Ende B.G."/>
            <person name="Fernandes G.F."/>
            <person name="Kano R."/>
            <person name="Hamelin R.C."/>
            <person name="Lopes-Bezerra L.M."/>
            <person name="Vasconcelos A.T."/>
            <person name="de Hoog S."/>
            <person name="de Camargo Z.P."/>
            <person name="Felipe M.S."/>
        </authorList>
    </citation>
    <scope>NUCLEOTIDE SEQUENCE [LARGE SCALE GENOMIC DNA]</scope>
    <source>
        <strain evidence="6 7">1099-18</strain>
    </source>
</reference>
<dbReference type="InterPro" id="IPR002347">
    <property type="entry name" value="SDR_fam"/>
</dbReference>
<dbReference type="InterPro" id="IPR036291">
    <property type="entry name" value="NAD(P)-bd_dom_sf"/>
</dbReference>
<comment type="similarity">
    <text evidence="1 4">Belongs to the short-chain dehydrogenases/reductases (SDR) family.</text>
</comment>
<dbReference type="GO" id="GO:0006654">
    <property type="term" value="P:phosphatidic acid biosynthetic process"/>
    <property type="evidence" value="ECO:0007669"/>
    <property type="project" value="TreeGrafter"/>
</dbReference>
<dbReference type="OrthoDB" id="2102561at2759"/>
<dbReference type="KEGG" id="ssck:SPSK_01866"/>
<keyword evidence="5" id="KW-0472">Membrane</keyword>
<name>A0A0F2MD23_SPOSC</name>
<dbReference type="PANTHER" id="PTHR44169">
    <property type="entry name" value="NADPH-DEPENDENT 1-ACYLDIHYDROXYACETONE PHOSPHATE REDUCTASE"/>
    <property type="match status" value="1"/>
</dbReference>
<dbReference type="VEuPathDB" id="FungiDB:SPSK_01866"/>
<evidence type="ECO:0000256" key="3">
    <source>
        <dbReference type="ARBA" id="ARBA00023002"/>
    </source>
</evidence>
<evidence type="ECO:0000256" key="4">
    <source>
        <dbReference type="RuleBase" id="RU000363"/>
    </source>
</evidence>
<accession>A0A0F2MD23</accession>
<dbReference type="GO" id="GO:0000140">
    <property type="term" value="F:acylglycerone-phosphate reductase (NADP+) activity"/>
    <property type="evidence" value="ECO:0007669"/>
    <property type="project" value="TreeGrafter"/>
</dbReference>
<evidence type="ECO:0000313" key="7">
    <source>
        <dbReference type="Proteomes" id="UP000033710"/>
    </source>
</evidence>
<keyword evidence="3" id="KW-0560">Oxidoreductase</keyword>
<evidence type="ECO:0000256" key="2">
    <source>
        <dbReference type="ARBA" id="ARBA00022857"/>
    </source>
</evidence>
<reference evidence="6 7" key="1">
    <citation type="journal article" date="2014" name="BMC Genomics">
        <title>Comparative genomics of the major fungal agents of human and animal Sporotrichosis: Sporothrix schenckii and Sporothrix brasiliensis.</title>
        <authorList>
            <person name="Teixeira M.M."/>
            <person name="de Almeida L.G."/>
            <person name="Kubitschek-Barreira P."/>
            <person name="Alves F.L."/>
            <person name="Kioshima E.S."/>
            <person name="Abadio A.K."/>
            <person name="Fernandes L."/>
            <person name="Derengowski L.S."/>
            <person name="Ferreira K.S."/>
            <person name="Souza R.C."/>
            <person name="Ruiz J.C."/>
            <person name="de Andrade N.C."/>
            <person name="Paes H.C."/>
            <person name="Nicola A.M."/>
            <person name="Albuquerque P."/>
            <person name="Gerber A.L."/>
            <person name="Martins V.P."/>
            <person name="Peconick L.D."/>
            <person name="Neto A.V."/>
            <person name="Chaucanez C.B."/>
            <person name="Silva P.A."/>
            <person name="Cunha O.L."/>
            <person name="de Oliveira F.F."/>
            <person name="dos Santos T.C."/>
            <person name="Barros A.L."/>
            <person name="Soares M.A."/>
            <person name="de Oliveira L.M."/>
            <person name="Marini M.M."/>
            <person name="Villalobos-Duno H."/>
            <person name="Cunha M.M."/>
            <person name="de Hoog S."/>
            <person name="da Silveira J.F."/>
            <person name="Henrissat B."/>
            <person name="Nino-Vega G.A."/>
            <person name="Cisalpino P.S."/>
            <person name="Mora-Montes H.M."/>
            <person name="Almeida S.R."/>
            <person name="Stajich J.E."/>
            <person name="Lopes-Bezerra L.M."/>
            <person name="Vasconcelos A.T."/>
            <person name="Felipe M.S."/>
        </authorList>
    </citation>
    <scope>NUCLEOTIDE SEQUENCE [LARGE SCALE GENOMIC DNA]</scope>
    <source>
        <strain evidence="6 7">1099-18</strain>
    </source>
</reference>
<dbReference type="Gene3D" id="3.40.50.720">
    <property type="entry name" value="NAD(P)-binding Rossmann-like Domain"/>
    <property type="match status" value="1"/>
</dbReference>
<proteinExistence type="inferred from homology"/>
<evidence type="ECO:0000256" key="5">
    <source>
        <dbReference type="SAM" id="Phobius"/>
    </source>
</evidence>
<evidence type="ECO:0000256" key="1">
    <source>
        <dbReference type="ARBA" id="ARBA00006484"/>
    </source>
</evidence>
<protein>
    <submittedName>
        <fullName evidence="6">1-acylglycerone phosphate reductase</fullName>
    </submittedName>
</protein>
<dbReference type="PANTHER" id="PTHR44169:SF6">
    <property type="entry name" value="NADPH-DEPENDENT 1-ACYLDIHYDROXYACETONE PHOSPHATE REDUCTASE"/>
    <property type="match status" value="1"/>
</dbReference>
<dbReference type="RefSeq" id="XP_016590223.1">
    <property type="nucleotide sequence ID" value="XM_016728765.1"/>
</dbReference>
<dbReference type="GO" id="GO:0004806">
    <property type="term" value="F:triacylglycerol lipase activity"/>
    <property type="evidence" value="ECO:0007669"/>
    <property type="project" value="TreeGrafter"/>
</dbReference>
<dbReference type="GO" id="GO:0005783">
    <property type="term" value="C:endoplasmic reticulum"/>
    <property type="evidence" value="ECO:0007669"/>
    <property type="project" value="TreeGrafter"/>
</dbReference>
<dbReference type="GeneID" id="27664042"/>
<gene>
    <name evidence="6" type="ORF">SPSK_01866</name>
</gene>
<dbReference type="Proteomes" id="UP000033710">
    <property type="component" value="Unassembled WGS sequence"/>
</dbReference>
<comment type="caution">
    <text evidence="6">The sequence shown here is derived from an EMBL/GenBank/DDBJ whole genome shotgun (WGS) entry which is preliminary data.</text>
</comment>
<keyword evidence="2" id="KW-0521">NADP</keyword>
<dbReference type="PRINTS" id="PR00080">
    <property type="entry name" value="SDRFAMILY"/>
</dbReference>
<dbReference type="SUPFAM" id="SSF51735">
    <property type="entry name" value="NAD(P)-binding Rossmann-fold domains"/>
    <property type="match status" value="1"/>
</dbReference>
<dbReference type="GO" id="GO:0005811">
    <property type="term" value="C:lipid droplet"/>
    <property type="evidence" value="ECO:0007669"/>
    <property type="project" value="TreeGrafter"/>
</dbReference>
<keyword evidence="5" id="KW-0812">Transmembrane</keyword>
<dbReference type="InterPro" id="IPR020904">
    <property type="entry name" value="Sc_DH/Rdtase_CS"/>
</dbReference>
<dbReference type="GO" id="GO:0019433">
    <property type="term" value="P:triglyceride catabolic process"/>
    <property type="evidence" value="ECO:0007669"/>
    <property type="project" value="TreeGrafter"/>
</dbReference>
<dbReference type="AlphaFoldDB" id="A0A0F2MD23"/>